<evidence type="ECO:0000313" key="3">
    <source>
        <dbReference type="Proteomes" id="UP000271188"/>
    </source>
</evidence>
<organism evidence="2 3">
    <name type="scientific">Mannheimia haemolytica</name>
    <name type="common">Pasteurella haemolytica</name>
    <dbReference type="NCBI Taxonomy" id="75985"/>
    <lineage>
        <taxon>Bacteria</taxon>
        <taxon>Pseudomonadati</taxon>
        <taxon>Pseudomonadota</taxon>
        <taxon>Gammaproteobacteria</taxon>
        <taxon>Pasteurellales</taxon>
        <taxon>Pasteurellaceae</taxon>
        <taxon>Mannheimia</taxon>
    </lineage>
</organism>
<accession>A0A3S4XN53</accession>
<keyword evidence="1" id="KW-0732">Signal</keyword>
<gene>
    <name evidence="2" type="primary">ompW</name>
    <name evidence="2" type="ORF">NCTC10643_01080</name>
</gene>
<dbReference type="InterPro" id="IPR011250">
    <property type="entry name" value="OMP/PagP_B-barrel"/>
</dbReference>
<dbReference type="GO" id="GO:0055085">
    <property type="term" value="P:transmembrane transport"/>
    <property type="evidence" value="ECO:0007669"/>
    <property type="project" value="TreeGrafter"/>
</dbReference>
<feature type="chain" id="PRO_5018639455" evidence="1">
    <location>
        <begin position="22"/>
        <end position="223"/>
    </location>
</feature>
<dbReference type="InterPro" id="IPR005618">
    <property type="entry name" value="OMPW"/>
</dbReference>
<dbReference type="PANTHER" id="PTHR36920">
    <property type="match status" value="1"/>
</dbReference>
<dbReference type="Proteomes" id="UP000271188">
    <property type="component" value="Chromosome"/>
</dbReference>
<dbReference type="Pfam" id="PF03922">
    <property type="entry name" value="OmpW"/>
    <property type="match status" value="1"/>
</dbReference>
<dbReference type="AlphaFoldDB" id="A0A3S4XN53"/>
<evidence type="ECO:0000313" key="2">
    <source>
        <dbReference type="EMBL" id="VEI76861.1"/>
    </source>
</evidence>
<dbReference type="SUPFAM" id="SSF56925">
    <property type="entry name" value="OMPA-like"/>
    <property type="match status" value="1"/>
</dbReference>
<dbReference type="PANTHER" id="PTHR36920:SF1">
    <property type="entry name" value="OUTER MEMBRANE PROTEIN W"/>
    <property type="match status" value="1"/>
</dbReference>
<protein>
    <submittedName>
        <fullName evidence="2">Outer membrane protein W</fullName>
    </submittedName>
</protein>
<proteinExistence type="predicted"/>
<evidence type="ECO:0000256" key="1">
    <source>
        <dbReference type="SAM" id="SignalP"/>
    </source>
</evidence>
<name>A0A3S4XN53_MANHA</name>
<dbReference type="EMBL" id="LR134495">
    <property type="protein sequence ID" value="VEI76861.1"/>
    <property type="molecule type" value="Genomic_DNA"/>
</dbReference>
<dbReference type="RefSeq" id="WP_126301821.1">
    <property type="nucleotide sequence ID" value="NZ_LR134495.1"/>
</dbReference>
<dbReference type="Gene3D" id="2.40.160.20">
    <property type="match status" value="1"/>
</dbReference>
<dbReference type="GO" id="GO:0019867">
    <property type="term" value="C:outer membrane"/>
    <property type="evidence" value="ECO:0007669"/>
    <property type="project" value="InterPro"/>
</dbReference>
<feature type="signal peptide" evidence="1">
    <location>
        <begin position="1"/>
        <end position="21"/>
    </location>
</feature>
<reference evidence="2" key="1">
    <citation type="submission" date="2018-12" db="EMBL/GenBank/DDBJ databases">
        <authorList>
            <consortium name="Pathogen Informatics"/>
        </authorList>
    </citation>
    <scope>NUCLEOTIDE SEQUENCE [LARGE SCALE GENOMIC DNA]</scope>
    <source>
        <strain evidence="2">NCTC10643</strain>
    </source>
</reference>
<sequence length="223" mass="23803">MKKSTLAIILGGALLTGTAVAHQAGDVIFRAGAVHVKANSSSDAKSKAATGIDVDLEVKNNTQLGLTATYMLADNVGIELLGATPFSHKINAKAKVLESGAEVDLDRVVILKQLPPSLYAQYYFFEPTAKVKPYVGAGLNYTRFYHAKSVSPAVTDLSVKKHSFGPVANLGVDVKLTDNIYFNAAAWYTRIKTTAKFKAAGADHEVKVKLDPVVLFAGFGVKF</sequence>